<evidence type="ECO:0000256" key="5">
    <source>
        <dbReference type="ARBA" id="ARBA00023077"/>
    </source>
</evidence>
<evidence type="ECO:0000259" key="13">
    <source>
        <dbReference type="Pfam" id="PF07715"/>
    </source>
</evidence>
<dbReference type="PANTHER" id="PTHR30069">
    <property type="entry name" value="TONB-DEPENDENT OUTER MEMBRANE RECEPTOR"/>
    <property type="match status" value="1"/>
</dbReference>
<dbReference type="RefSeq" id="WP_107968057.1">
    <property type="nucleotide sequence ID" value="NZ_NWBU01000009.1"/>
</dbReference>
<keyword evidence="4 8" id="KW-0812">Transmembrane</keyword>
<dbReference type="GO" id="GO:0009279">
    <property type="term" value="C:cell outer membrane"/>
    <property type="evidence" value="ECO:0007669"/>
    <property type="project" value="UniProtKB-SubCell"/>
</dbReference>
<name>A0A2T5FXV3_9SPHN</name>
<feature type="region of interest" description="Disordered" evidence="10">
    <location>
        <begin position="581"/>
        <end position="600"/>
    </location>
</feature>
<dbReference type="Pfam" id="PF07715">
    <property type="entry name" value="Plug"/>
    <property type="match status" value="1"/>
</dbReference>
<proteinExistence type="inferred from homology"/>
<evidence type="ECO:0000256" key="8">
    <source>
        <dbReference type="PROSITE-ProRule" id="PRU01360"/>
    </source>
</evidence>
<gene>
    <name evidence="14" type="ORF">CLG96_11390</name>
</gene>
<feature type="chain" id="PRO_5015653995" evidence="11">
    <location>
        <begin position="18"/>
        <end position="687"/>
    </location>
</feature>
<evidence type="ECO:0000256" key="7">
    <source>
        <dbReference type="ARBA" id="ARBA00023237"/>
    </source>
</evidence>
<sequence>MRSLLLCASILSAPALAQEAETVPEIVVTGRGLEPGAGEIAYDVVTIDRERLTSSASGRLEDVLRDAAGLQQFRRSDARSAHPTSQGASLRGLGGNASSRALLVLDGVPQIDPFGGWVNWAAFDPQRLEHVRVTRGGGSGVLGPGALAGTIELTSAGRADLAPAWGAIAYGSRDAIDADAGLSARLGGGFASLSASYGRGDGFVPIIKGQRGPVDRPARYAQGSVAARAVFPVGPDTELQASGLALIDERTRGLAFTDNRTSGADASLRLVGRGRWGWEALAYLQMREFSSGFASANATRTAVNQTLDQYNVPATGIGGRFELRPPIGDGVELRIGGDGRLTEGKTKELFTFVAGRPTRIRDAGGRTRTLGGFADLTVSASDALTLTGGARIDRWWIDEGHLREHVLATGASLTDVEHPDRSGWEPTARAGIAYRLGGGASLRGAAYLGWRLPTLNELYRPFRVGTDATAANPALKPERLRGIDAGIDFRPLPTVRLGATVFHNMLDDAIGNISLGRGPGVFPGVGFVAAGGTYRQRGNFDAVRSNGVELEAGLGDGVWRLDAAYAYVDARVRASGAAAGLDGMRPAQTPRHQASATLGWSPPGGIRAAATLRYVAAQFEDDQNVRRLDDAVTLDATASLPVMTGLMLEARAENVTDARVEAAISGDGLIERATPRSLWLGLRYTGW</sequence>
<comment type="subcellular location">
    <subcellularLocation>
        <location evidence="1 8">Cell outer membrane</location>
        <topology evidence="1 8">Multi-pass membrane protein</topology>
    </subcellularLocation>
</comment>
<organism evidence="14 15">
    <name type="scientific">Sphingomonas oleivorans</name>
    <dbReference type="NCBI Taxonomy" id="1735121"/>
    <lineage>
        <taxon>Bacteria</taxon>
        <taxon>Pseudomonadati</taxon>
        <taxon>Pseudomonadota</taxon>
        <taxon>Alphaproteobacteria</taxon>
        <taxon>Sphingomonadales</taxon>
        <taxon>Sphingomonadaceae</taxon>
        <taxon>Sphingomonas</taxon>
    </lineage>
</organism>
<evidence type="ECO:0000256" key="2">
    <source>
        <dbReference type="ARBA" id="ARBA00022448"/>
    </source>
</evidence>
<evidence type="ECO:0000256" key="4">
    <source>
        <dbReference type="ARBA" id="ARBA00022692"/>
    </source>
</evidence>
<dbReference type="InterPro" id="IPR000531">
    <property type="entry name" value="Beta-barrel_TonB"/>
</dbReference>
<feature type="domain" description="TonB-dependent receptor plug" evidence="13">
    <location>
        <begin position="40"/>
        <end position="150"/>
    </location>
</feature>
<comment type="similarity">
    <text evidence="8 9">Belongs to the TonB-dependent receptor family.</text>
</comment>
<evidence type="ECO:0000256" key="10">
    <source>
        <dbReference type="SAM" id="MobiDB-lite"/>
    </source>
</evidence>
<evidence type="ECO:0000313" key="14">
    <source>
        <dbReference type="EMBL" id="PTQ10967.1"/>
    </source>
</evidence>
<feature type="domain" description="TonB-dependent receptor-like beta-barrel" evidence="12">
    <location>
        <begin position="250"/>
        <end position="655"/>
    </location>
</feature>
<dbReference type="Proteomes" id="UP000244162">
    <property type="component" value="Unassembled WGS sequence"/>
</dbReference>
<reference evidence="14 15" key="1">
    <citation type="submission" date="2017-09" db="EMBL/GenBank/DDBJ databases">
        <title>Sphingomonas panjinensis sp.nov., isolated from oil-contaminated soil.</title>
        <authorList>
            <person name="Wang L."/>
            <person name="Chen L."/>
        </authorList>
    </citation>
    <scope>NUCLEOTIDE SEQUENCE [LARGE SCALE GENOMIC DNA]</scope>
    <source>
        <strain evidence="14 15">FW-11</strain>
    </source>
</reference>
<evidence type="ECO:0000256" key="3">
    <source>
        <dbReference type="ARBA" id="ARBA00022452"/>
    </source>
</evidence>
<comment type="caution">
    <text evidence="14">The sequence shown here is derived from an EMBL/GenBank/DDBJ whole genome shotgun (WGS) entry which is preliminary data.</text>
</comment>
<feature type="region of interest" description="Disordered" evidence="10">
    <location>
        <begin position="74"/>
        <end position="93"/>
    </location>
</feature>
<evidence type="ECO:0000259" key="12">
    <source>
        <dbReference type="Pfam" id="PF00593"/>
    </source>
</evidence>
<keyword evidence="14" id="KW-0675">Receptor</keyword>
<evidence type="ECO:0000313" key="15">
    <source>
        <dbReference type="Proteomes" id="UP000244162"/>
    </source>
</evidence>
<evidence type="ECO:0000256" key="6">
    <source>
        <dbReference type="ARBA" id="ARBA00023136"/>
    </source>
</evidence>
<dbReference type="InterPro" id="IPR037066">
    <property type="entry name" value="Plug_dom_sf"/>
</dbReference>
<dbReference type="SUPFAM" id="SSF56935">
    <property type="entry name" value="Porins"/>
    <property type="match status" value="1"/>
</dbReference>
<keyword evidence="3 8" id="KW-1134">Transmembrane beta strand</keyword>
<dbReference type="Gene3D" id="2.40.170.20">
    <property type="entry name" value="TonB-dependent receptor, beta-barrel domain"/>
    <property type="match status" value="1"/>
</dbReference>
<evidence type="ECO:0000256" key="1">
    <source>
        <dbReference type="ARBA" id="ARBA00004571"/>
    </source>
</evidence>
<dbReference type="InterPro" id="IPR039426">
    <property type="entry name" value="TonB-dep_rcpt-like"/>
</dbReference>
<dbReference type="Gene3D" id="2.170.130.10">
    <property type="entry name" value="TonB-dependent receptor, plug domain"/>
    <property type="match status" value="1"/>
</dbReference>
<keyword evidence="6 8" id="KW-0472">Membrane</keyword>
<keyword evidence="11" id="KW-0732">Signal</keyword>
<evidence type="ECO:0000256" key="11">
    <source>
        <dbReference type="SAM" id="SignalP"/>
    </source>
</evidence>
<dbReference type="EMBL" id="NWBU01000009">
    <property type="protein sequence ID" value="PTQ10967.1"/>
    <property type="molecule type" value="Genomic_DNA"/>
</dbReference>
<dbReference type="AlphaFoldDB" id="A0A2T5FXV3"/>
<keyword evidence="15" id="KW-1185">Reference proteome</keyword>
<dbReference type="OrthoDB" id="7374174at2"/>
<dbReference type="GO" id="GO:0015344">
    <property type="term" value="F:siderophore uptake transmembrane transporter activity"/>
    <property type="evidence" value="ECO:0007669"/>
    <property type="project" value="TreeGrafter"/>
</dbReference>
<dbReference type="InterPro" id="IPR012910">
    <property type="entry name" value="Plug_dom"/>
</dbReference>
<dbReference type="PANTHER" id="PTHR30069:SF39">
    <property type="entry name" value="BLL6183 PROTEIN"/>
    <property type="match status" value="1"/>
</dbReference>
<dbReference type="GO" id="GO:0044718">
    <property type="term" value="P:siderophore transmembrane transport"/>
    <property type="evidence" value="ECO:0007669"/>
    <property type="project" value="TreeGrafter"/>
</dbReference>
<evidence type="ECO:0000256" key="9">
    <source>
        <dbReference type="RuleBase" id="RU003357"/>
    </source>
</evidence>
<dbReference type="Pfam" id="PF00593">
    <property type="entry name" value="TonB_dep_Rec_b-barrel"/>
    <property type="match status" value="1"/>
</dbReference>
<keyword evidence="2 8" id="KW-0813">Transport</keyword>
<dbReference type="PROSITE" id="PS52016">
    <property type="entry name" value="TONB_DEPENDENT_REC_3"/>
    <property type="match status" value="1"/>
</dbReference>
<keyword evidence="5 9" id="KW-0798">TonB box</keyword>
<dbReference type="InterPro" id="IPR036942">
    <property type="entry name" value="Beta-barrel_TonB_sf"/>
</dbReference>
<keyword evidence="7 8" id="KW-0998">Cell outer membrane</keyword>
<protein>
    <submittedName>
        <fullName evidence="14">TonB-dependent receptor</fullName>
    </submittedName>
</protein>
<feature type="signal peptide" evidence="11">
    <location>
        <begin position="1"/>
        <end position="17"/>
    </location>
</feature>
<accession>A0A2T5FXV3</accession>